<dbReference type="CDD" id="cd00130">
    <property type="entry name" value="PAS"/>
    <property type="match status" value="3"/>
</dbReference>
<dbReference type="Proteomes" id="UP000605848">
    <property type="component" value="Unassembled WGS sequence"/>
</dbReference>
<keyword evidence="14" id="KW-1185">Reference proteome</keyword>
<dbReference type="InterPro" id="IPR005467">
    <property type="entry name" value="His_kinase_dom"/>
</dbReference>
<feature type="compositionally biased region" description="Polar residues" evidence="8">
    <location>
        <begin position="1"/>
        <end position="10"/>
    </location>
</feature>
<dbReference type="GO" id="GO:0000155">
    <property type="term" value="F:phosphorelay sensor kinase activity"/>
    <property type="evidence" value="ECO:0007669"/>
    <property type="project" value="InterPro"/>
</dbReference>
<dbReference type="Pfam" id="PF00072">
    <property type="entry name" value="Response_reg"/>
    <property type="match status" value="1"/>
</dbReference>
<dbReference type="RefSeq" id="WP_202058421.1">
    <property type="nucleotide sequence ID" value="NZ_JAEQMY010000010.1"/>
</dbReference>
<evidence type="ECO:0000256" key="2">
    <source>
        <dbReference type="ARBA" id="ARBA00012438"/>
    </source>
</evidence>
<dbReference type="PRINTS" id="PR00344">
    <property type="entry name" value="BCTRLSENSOR"/>
</dbReference>
<dbReference type="InterPro" id="IPR052162">
    <property type="entry name" value="Sensor_kinase/Photoreceptor"/>
</dbReference>
<dbReference type="PANTHER" id="PTHR43304">
    <property type="entry name" value="PHYTOCHROME-LIKE PROTEIN CPH1"/>
    <property type="match status" value="1"/>
</dbReference>
<dbReference type="InterPro" id="IPR001610">
    <property type="entry name" value="PAC"/>
</dbReference>
<dbReference type="SUPFAM" id="SSF52172">
    <property type="entry name" value="CheY-like"/>
    <property type="match status" value="1"/>
</dbReference>
<evidence type="ECO:0000256" key="8">
    <source>
        <dbReference type="SAM" id="MobiDB-lite"/>
    </source>
</evidence>
<evidence type="ECO:0000256" key="6">
    <source>
        <dbReference type="PROSITE-ProRule" id="PRU00169"/>
    </source>
</evidence>
<comment type="catalytic activity">
    <reaction evidence="1">
        <text>ATP + protein L-histidine = ADP + protein N-phospho-L-histidine.</text>
        <dbReference type="EC" id="2.7.13.3"/>
    </reaction>
</comment>
<dbReference type="FunFam" id="3.30.450.20:FF:000099">
    <property type="entry name" value="Sensory box sensor histidine kinase"/>
    <property type="match status" value="1"/>
</dbReference>
<dbReference type="CDD" id="cd18161">
    <property type="entry name" value="REC_hyHK_blue-like"/>
    <property type="match status" value="1"/>
</dbReference>
<dbReference type="InterPro" id="IPR000700">
    <property type="entry name" value="PAS-assoc_C"/>
</dbReference>
<reference evidence="13" key="1">
    <citation type="submission" date="2021-01" db="EMBL/GenBank/DDBJ databases">
        <title>Microvirga sp.</title>
        <authorList>
            <person name="Kim M.K."/>
        </authorList>
    </citation>
    <scope>NUCLEOTIDE SEQUENCE</scope>
    <source>
        <strain evidence="13">5420S-16</strain>
    </source>
</reference>
<evidence type="ECO:0000259" key="12">
    <source>
        <dbReference type="PROSITE" id="PS50113"/>
    </source>
</evidence>
<dbReference type="Gene3D" id="3.40.50.2300">
    <property type="match status" value="1"/>
</dbReference>
<name>A0A937CZ09_9HYPH</name>
<dbReference type="InterPro" id="IPR013656">
    <property type="entry name" value="PAS_4"/>
</dbReference>
<dbReference type="SMART" id="SM00065">
    <property type="entry name" value="GAF"/>
    <property type="match status" value="1"/>
</dbReference>
<dbReference type="InterPro" id="IPR013655">
    <property type="entry name" value="PAS_fold_3"/>
</dbReference>
<dbReference type="Gene3D" id="3.30.450.40">
    <property type="match status" value="1"/>
</dbReference>
<feature type="region of interest" description="Disordered" evidence="8">
    <location>
        <begin position="1"/>
        <end position="20"/>
    </location>
</feature>
<dbReference type="Pfam" id="PF08448">
    <property type="entry name" value="PAS_4"/>
    <property type="match status" value="2"/>
</dbReference>
<evidence type="ECO:0000256" key="1">
    <source>
        <dbReference type="ARBA" id="ARBA00000085"/>
    </source>
</evidence>
<feature type="domain" description="Histidine kinase" evidence="9">
    <location>
        <begin position="757"/>
        <end position="982"/>
    </location>
</feature>
<dbReference type="InterPro" id="IPR003661">
    <property type="entry name" value="HisK_dim/P_dom"/>
</dbReference>
<feature type="domain" description="Response regulatory" evidence="10">
    <location>
        <begin position="1005"/>
        <end position="1120"/>
    </location>
</feature>
<dbReference type="InterPro" id="IPR029016">
    <property type="entry name" value="GAF-like_dom_sf"/>
</dbReference>
<dbReference type="SUPFAM" id="SSF55785">
    <property type="entry name" value="PYP-like sensor domain (PAS domain)"/>
    <property type="match status" value="4"/>
</dbReference>
<dbReference type="PROSITE" id="PS50113">
    <property type="entry name" value="PAC"/>
    <property type="match status" value="1"/>
</dbReference>
<dbReference type="NCBIfam" id="TIGR00229">
    <property type="entry name" value="sensory_box"/>
    <property type="match status" value="3"/>
</dbReference>
<dbReference type="Gene3D" id="3.30.565.10">
    <property type="entry name" value="Histidine kinase-like ATPase, C-terminal domain"/>
    <property type="match status" value="1"/>
</dbReference>
<dbReference type="CDD" id="cd16919">
    <property type="entry name" value="HATPase_CckA-like"/>
    <property type="match status" value="1"/>
</dbReference>
<evidence type="ECO:0000259" key="11">
    <source>
        <dbReference type="PROSITE" id="PS50112"/>
    </source>
</evidence>
<evidence type="ECO:0000259" key="10">
    <source>
        <dbReference type="PROSITE" id="PS50110"/>
    </source>
</evidence>
<evidence type="ECO:0000256" key="5">
    <source>
        <dbReference type="ARBA" id="ARBA00022777"/>
    </source>
</evidence>
<dbReference type="CDD" id="cd00082">
    <property type="entry name" value="HisKA"/>
    <property type="match status" value="1"/>
</dbReference>
<dbReference type="SUPFAM" id="SSF55781">
    <property type="entry name" value="GAF domain-like"/>
    <property type="match status" value="1"/>
</dbReference>
<feature type="modified residue" description="4-aspartylphosphate" evidence="6">
    <location>
        <position position="1055"/>
    </location>
</feature>
<dbReference type="PROSITE" id="PS50109">
    <property type="entry name" value="HIS_KIN"/>
    <property type="match status" value="1"/>
</dbReference>
<dbReference type="Gene3D" id="3.30.450.20">
    <property type="entry name" value="PAS domain"/>
    <property type="match status" value="4"/>
</dbReference>
<dbReference type="EC" id="2.7.13.3" evidence="2"/>
<sequence length="1127" mass="125297">MDTSKSSRSPSAADPFLDDGGEMGSRMRAHDWSTSPLGQPETWPWTLRTLVRLMLNAKQPMFIAWGAELAFLYNDDYAPIFGAKHPGALGRPFAEVWSDIWEQIEPLVDQTLNGQASWHEDLLVPMERHGYREDAWFSFSYSPIWDDDGKIAGMFCAATETTGKVLGQQALRQSEERARGVLDGMDEAFVLLDREFRIIRINPAGLRLDTRAEAEIVGRAHWEVWPNTENSPLGRLYRKAMTERVPVTFENLYVWPDGREAWTEVRAYPAPDGLAVFYRDVSERKRAEALLHEAEDHYRHTVELNPQVTWTALPDGQLDRVAGRWQEWTGTTGLGETWAQAMHPEDLEPSLKAWAHSVATGEPYDIEHRARMQTGEYRWMHSRASPRRGEDGRIVKWYGTTEDISERRASQDALLEETHALEILNTALAAAASELDLDRLVQKVTDAGVELTGAQFGAFFYNVENQAGESYMLYAISGVPREAFSKFPMPRNTHVFAPTFNGERIVRSDDITKDPAYGHSEPHRGMPPGHLPVRSYLAVPVTSRSGEVIGGLFFGHAQPGVFHARSERLIVGLAAGAAVAIDNARLFQKAQREIEERRRAEEALRRLNETLEAEVEERTRERDQIWQLSTDLMDVCRADGTLLAINPAWTAMLSWSETELLASNFLGLIHPDDVEGTLAELARLDQGIQTFRFENRFRAKDGSYRMISWTAVPKEGLFYAIGRDITAERAAAETLRETEEALRQSQKMEAVGQLTGGIAHDFNNLLTGVIGSLDMLRTRIAQGRTEAVERYITAATTSANRAAALTHRLLAFARRQPLDPRPVQANALVASLEDLFRRTVGEAVTLEVVLAGGLWPTLCDPNQLESALLNLVINARDAMPDGGNLTIETCNAHLDDAYVAAQRDVKPGQYVCICVTDTGTGMAQDVIERAFDPFFTTKPIGQGTGLGLSMVYGFARQSEGHAKIYSEVGQGTTIKIYLPRYRGETEAEIEAATLAEAPRAESGETVLVVEDEPVVRSLIVEVLEDLGYRTLEAADGPEGLRILQSRRRIDLLITDVGLPGLNGRQLADAAREGRRDLKILFITGYAENATLAAGFLEPGMQMITKPFAVDALAQKIRSIIKSDDAGG</sequence>
<dbReference type="InterPro" id="IPR003018">
    <property type="entry name" value="GAF"/>
</dbReference>
<dbReference type="SMART" id="SM00091">
    <property type="entry name" value="PAS"/>
    <property type="match status" value="4"/>
</dbReference>
<dbReference type="Pfam" id="PF02518">
    <property type="entry name" value="HATPase_c"/>
    <property type="match status" value="1"/>
</dbReference>
<dbReference type="SMART" id="SM00387">
    <property type="entry name" value="HATPase_c"/>
    <property type="match status" value="1"/>
</dbReference>
<dbReference type="SMART" id="SM00388">
    <property type="entry name" value="HisKA"/>
    <property type="match status" value="1"/>
</dbReference>
<keyword evidence="5" id="KW-0418">Kinase</keyword>
<dbReference type="InterPro" id="IPR036097">
    <property type="entry name" value="HisK_dim/P_sf"/>
</dbReference>
<protein>
    <recommendedName>
        <fullName evidence="2">histidine kinase</fullName>
        <ecNumber evidence="2">2.7.13.3</ecNumber>
    </recommendedName>
</protein>
<comment type="caution">
    <text evidence="13">The sequence shown here is derived from an EMBL/GenBank/DDBJ whole genome shotgun (WGS) entry which is preliminary data.</text>
</comment>
<dbReference type="InterPro" id="IPR035965">
    <property type="entry name" value="PAS-like_dom_sf"/>
</dbReference>
<keyword evidence="3 6" id="KW-0597">Phosphoprotein</keyword>
<dbReference type="Pfam" id="PF00512">
    <property type="entry name" value="HisKA"/>
    <property type="match status" value="1"/>
</dbReference>
<evidence type="ECO:0000256" key="3">
    <source>
        <dbReference type="ARBA" id="ARBA00022553"/>
    </source>
</evidence>
<dbReference type="SMART" id="SM00448">
    <property type="entry name" value="REC"/>
    <property type="match status" value="1"/>
</dbReference>
<proteinExistence type="predicted"/>
<evidence type="ECO:0000313" key="13">
    <source>
        <dbReference type="EMBL" id="MBL0404101.1"/>
    </source>
</evidence>
<dbReference type="SUPFAM" id="SSF47384">
    <property type="entry name" value="Homodimeric domain of signal transducing histidine kinase"/>
    <property type="match status" value="1"/>
</dbReference>
<dbReference type="InterPro" id="IPR000014">
    <property type="entry name" value="PAS"/>
</dbReference>
<dbReference type="EMBL" id="JAEQMY010000010">
    <property type="protein sequence ID" value="MBL0404101.1"/>
    <property type="molecule type" value="Genomic_DNA"/>
</dbReference>
<dbReference type="InterPro" id="IPR001789">
    <property type="entry name" value="Sig_transdc_resp-reg_receiver"/>
</dbReference>
<dbReference type="PROSITE" id="PS50112">
    <property type="entry name" value="PAS"/>
    <property type="match status" value="2"/>
</dbReference>
<keyword evidence="4" id="KW-0808">Transferase</keyword>
<accession>A0A937CZ09</accession>
<feature type="domain" description="PAS" evidence="11">
    <location>
        <begin position="174"/>
        <end position="244"/>
    </location>
</feature>
<dbReference type="SUPFAM" id="SSF55874">
    <property type="entry name" value="ATPase domain of HSP90 chaperone/DNA topoisomerase II/histidine kinase"/>
    <property type="match status" value="1"/>
</dbReference>
<gene>
    <name evidence="13" type="ORF">JKG68_09005</name>
</gene>
<evidence type="ECO:0000256" key="7">
    <source>
        <dbReference type="SAM" id="Coils"/>
    </source>
</evidence>
<dbReference type="InterPro" id="IPR011006">
    <property type="entry name" value="CheY-like_superfamily"/>
</dbReference>
<organism evidence="13 14">
    <name type="scientific">Microvirga aerilata</name>
    <dbReference type="NCBI Taxonomy" id="670292"/>
    <lineage>
        <taxon>Bacteria</taxon>
        <taxon>Pseudomonadati</taxon>
        <taxon>Pseudomonadota</taxon>
        <taxon>Alphaproteobacteria</taxon>
        <taxon>Hyphomicrobiales</taxon>
        <taxon>Methylobacteriaceae</taxon>
        <taxon>Microvirga</taxon>
    </lineage>
</organism>
<dbReference type="PANTHER" id="PTHR43304:SF1">
    <property type="entry name" value="PAC DOMAIN-CONTAINING PROTEIN"/>
    <property type="match status" value="1"/>
</dbReference>
<feature type="domain" description="PAS" evidence="11">
    <location>
        <begin position="638"/>
        <end position="675"/>
    </location>
</feature>
<dbReference type="InterPro" id="IPR036890">
    <property type="entry name" value="HATPase_C_sf"/>
</dbReference>
<dbReference type="PROSITE" id="PS50110">
    <property type="entry name" value="RESPONSE_REGULATORY"/>
    <property type="match status" value="1"/>
</dbReference>
<feature type="coiled-coil region" evidence="7">
    <location>
        <begin position="583"/>
        <end position="624"/>
    </location>
</feature>
<evidence type="ECO:0000259" key="9">
    <source>
        <dbReference type="PROSITE" id="PS50109"/>
    </source>
</evidence>
<dbReference type="InterPro" id="IPR004358">
    <property type="entry name" value="Sig_transdc_His_kin-like_C"/>
</dbReference>
<dbReference type="InterPro" id="IPR003594">
    <property type="entry name" value="HATPase_dom"/>
</dbReference>
<dbReference type="Pfam" id="PF08447">
    <property type="entry name" value="PAS_3"/>
    <property type="match status" value="2"/>
</dbReference>
<keyword evidence="7" id="KW-0175">Coiled coil</keyword>
<dbReference type="Pfam" id="PF13185">
    <property type="entry name" value="GAF_2"/>
    <property type="match status" value="1"/>
</dbReference>
<evidence type="ECO:0000313" key="14">
    <source>
        <dbReference type="Proteomes" id="UP000605848"/>
    </source>
</evidence>
<dbReference type="AlphaFoldDB" id="A0A937CZ09"/>
<dbReference type="SMART" id="SM00086">
    <property type="entry name" value="PAC"/>
    <property type="match status" value="3"/>
</dbReference>
<evidence type="ECO:0000256" key="4">
    <source>
        <dbReference type="ARBA" id="ARBA00022679"/>
    </source>
</evidence>
<feature type="domain" description="PAC" evidence="12">
    <location>
        <begin position="364"/>
        <end position="416"/>
    </location>
</feature>
<dbReference type="Gene3D" id="1.10.287.130">
    <property type="match status" value="1"/>
</dbReference>